<dbReference type="OrthoDB" id="581870at2"/>
<evidence type="ECO:0000313" key="7">
    <source>
        <dbReference type="EMBL" id="RUO79336.1"/>
    </source>
</evidence>
<organism evidence="7 8">
    <name type="scientific">Pseudidiomarina taiwanensis</name>
    <dbReference type="NCBI Taxonomy" id="337250"/>
    <lineage>
        <taxon>Bacteria</taxon>
        <taxon>Pseudomonadati</taxon>
        <taxon>Pseudomonadota</taxon>
        <taxon>Gammaproteobacteria</taxon>
        <taxon>Alteromonadales</taxon>
        <taxon>Idiomarinaceae</taxon>
        <taxon>Pseudidiomarina</taxon>
    </lineage>
</organism>
<feature type="transmembrane region" description="Helical" evidence="6">
    <location>
        <begin position="114"/>
        <end position="140"/>
    </location>
</feature>
<keyword evidence="2" id="KW-1003">Cell membrane</keyword>
<feature type="transmembrane region" description="Helical" evidence="6">
    <location>
        <begin position="71"/>
        <end position="93"/>
    </location>
</feature>
<feature type="transmembrane region" description="Helical" evidence="6">
    <location>
        <begin position="152"/>
        <end position="174"/>
    </location>
</feature>
<evidence type="ECO:0000256" key="2">
    <source>
        <dbReference type="ARBA" id="ARBA00022475"/>
    </source>
</evidence>
<feature type="transmembrane region" description="Helical" evidence="6">
    <location>
        <begin position="6"/>
        <end position="30"/>
    </location>
</feature>
<keyword evidence="5 6" id="KW-0472">Membrane</keyword>
<proteinExistence type="predicted"/>
<feature type="transmembrane region" description="Helical" evidence="6">
    <location>
        <begin position="186"/>
        <end position="207"/>
    </location>
</feature>
<keyword evidence="4 6" id="KW-1133">Transmembrane helix</keyword>
<evidence type="ECO:0000256" key="4">
    <source>
        <dbReference type="ARBA" id="ARBA00022989"/>
    </source>
</evidence>
<evidence type="ECO:0000256" key="1">
    <source>
        <dbReference type="ARBA" id="ARBA00004651"/>
    </source>
</evidence>
<dbReference type="Proteomes" id="UP000288279">
    <property type="component" value="Unassembled WGS sequence"/>
</dbReference>
<keyword evidence="8" id="KW-1185">Reference proteome</keyword>
<comment type="caution">
    <text evidence="7">The sequence shown here is derived from an EMBL/GenBank/DDBJ whole genome shotgun (WGS) entry which is preliminary data.</text>
</comment>
<dbReference type="GO" id="GO:0015171">
    <property type="term" value="F:amino acid transmembrane transporter activity"/>
    <property type="evidence" value="ECO:0007669"/>
    <property type="project" value="TreeGrafter"/>
</dbReference>
<dbReference type="EMBL" id="PIQG01000001">
    <property type="protein sequence ID" value="RUO79336.1"/>
    <property type="molecule type" value="Genomic_DNA"/>
</dbReference>
<dbReference type="PANTHER" id="PTHR30086">
    <property type="entry name" value="ARGININE EXPORTER PROTEIN ARGO"/>
    <property type="match status" value="1"/>
</dbReference>
<keyword evidence="3 6" id="KW-0812">Transmembrane</keyword>
<evidence type="ECO:0000256" key="6">
    <source>
        <dbReference type="SAM" id="Phobius"/>
    </source>
</evidence>
<dbReference type="InterPro" id="IPR001123">
    <property type="entry name" value="LeuE-type"/>
</dbReference>
<dbReference type="Pfam" id="PF01810">
    <property type="entry name" value="LysE"/>
    <property type="match status" value="1"/>
</dbReference>
<dbReference type="PIRSF" id="PIRSF006324">
    <property type="entry name" value="LeuE"/>
    <property type="match status" value="1"/>
</dbReference>
<evidence type="ECO:0000313" key="8">
    <source>
        <dbReference type="Proteomes" id="UP000288279"/>
    </source>
</evidence>
<comment type="subcellular location">
    <subcellularLocation>
        <location evidence="1">Cell membrane</location>
        <topology evidence="1">Multi-pass membrane protein</topology>
    </subcellularLocation>
</comment>
<protein>
    <submittedName>
        <fullName evidence="7">Lysine transporter LysE</fullName>
    </submittedName>
</protein>
<gene>
    <name evidence="7" type="ORF">CWI83_02175</name>
</gene>
<dbReference type="AlphaFoldDB" id="A0A432ZN88"/>
<feature type="transmembrane region" description="Helical" evidence="6">
    <location>
        <begin position="42"/>
        <end position="65"/>
    </location>
</feature>
<reference evidence="7 8" key="1">
    <citation type="journal article" date="2011" name="Front. Microbiol.">
        <title>Genomic signatures of strain selection and enhancement in Bacillus atrophaeus var. globigii, a historical biowarfare simulant.</title>
        <authorList>
            <person name="Gibbons H.S."/>
            <person name="Broomall S.M."/>
            <person name="McNew L.A."/>
            <person name="Daligault H."/>
            <person name="Chapman C."/>
            <person name="Bruce D."/>
            <person name="Karavis M."/>
            <person name="Krepps M."/>
            <person name="McGregor P.A."/>
            <person name="Hong C."/>
            <person name="Park K.H."/>
            <person name="Akmal A."/>
            <person name="Feldman A."/>
            <person name="Lin J.S."/>
            <person name="Chang W.E."/>
            <person name="Higgs B.W."/>
            <person name="Demirev P."/>
            <person name="Lindquist J."/>
            <person name="Liem A."/>
            <person name="Fochler E."/>
            <person name="Read T.D."/>
            <person name="Tapia R."/>
            <person name="Johnson S."/>
            <person name="Bishop-Lilly K.A."/>
            <person name="Detter C."/>
            <person name="Han C."/>
            <person name="Sozhamannan S."/>
            <person name="Rosenzweig C.N."/>
            <person name="Skowronski E.W."/>
        </authorList>
    </citation>
    <scope>NUCLEOTIDE SEQUENCE [LARGE SCALE GENOMIC DNA]</scope>
    <source>
        <strain evidence="7 8">PIT1</strain>
    </source>
</reference>
<evidence type="ECO:0000256" key="5">
    <source>
        <dbReference type="ARBA" id="ARBA00023136"/>
    </source>
</evidence>
<accession>A0A432ZN88</accession>
<sequence length="211" mass="23903">MYLQEFFEIAIIHLFAVMSPGPDFAVVTRYSLNYGRETGRWIALGIGTGILLHVTYSLVGVSLLIHQYQWLYATLLVLGIGYFLWLGIPSLLAKPRAEMKLKGSVDSSIPVAKAFWVGFMTNGLNVKATLFFLMLFSSVIAPETPFALKAGYGVYLAVATGTWFVLLATFVTWPRFYARFWHMSHWIDRVMGVILIVFAIHLARLWWELVS</sequence>
<dbReference type="GO" id="GO:0005886">
    <property type="term" value="C:plasma membrane"/>
    <property type="evidence" value="ECO:0007669"/>
    <property type="project" value="UniProtKB-SubCell"/>
</dbReference>
<evidence type="ECO:0000256" key="3">
    <source>
        <dbReference type="ARBA" id="ARBA00022692"/>
    </source>
</evidence>
<dbReference type="PANTHER" id="PTHR30086:SF21">
    <property type="entry name" value="TRANSPORT PROTEIN"/>
    <property type="match status" value="1"/>
</dbReference>
<name>A0A432ZN88_9GAMM</name>
<dbReference type="RefSeq" id="WP_126825071.1">
    <property type="nucleotide sequence ID" value="NZ_PIQG01000001.1"/>
</dbReference>